<proteinExistence type="predicted"/>
<gene>
    <name evidence="7" type="ORF">OFUS_LOCUS23557</name>
</gene>
<dbReference type="EMBL" id="CAIIXF020000011">
    <property type="protein sequence ID" value="CAH1799559.1"/>
    <property type="molecule type" value="Genomic_DNA"/>
</dbReference>
<feature type="region of interest" description="Disordered" evidence="6">
    <location>
        <begin position="95"/>
        <end position="127"/>
    </location>
</feature>
<feature type="compositionally biased region" description="Acidic residues" evidence="6">
    <location>
        <begin position="491"/>
        <end position="502"/>
    </location>
</feature>
<dbReference type="PANTHER" id="PTHR10237">
    <property type="entry name" value="DEFORMED EPIDERMAL AUTOREGULATORY FACTOR 1 HOMOLOG SUPPRESSIN"/>
    <property type="match status" value="1"/>
</dbReference>
<feature type="region of interest" description="Disordered" evidence="6">
    <location>
        <begin position="244"/>
        <end position="265"/>
    </location>
</feature>
<dbReference type="InterPro" id="IPR000770">
    <property type="entry name" value="SAND_dom"/>
</dbReference>
<dbReference type="GO" id="GO:0003677">
    <property type="term" value="F:DNA binding"/>
    <property type="evidence" value="ECO:0007669"/>
    <property type="project" value="InterPro"/>
</dbReference>
<evidence type="ECO:0000256" key="1">
    <source>
        <dbReference type="ARBA" id="ARBA00022553"/>
    </source>
</evidence>
<dbReference type="AlphaFoldDB" id="A0A8J1XJ76"/>
<protein>
    <submittedName>
        <fullName evidence="7">Uncharacterized protein</fullName>
    </submittedName>
</protein>
<dbReference type="GO" id="GO:0000981">
    <property type="term" value="F:DNA-binding transcription factor activity, RNA polymerase II-specific"/>
    <property type="evidence" value="ECO:0007669"/>
    <property type="project" value="TreeGrafter"/>
</dbReference>
<dbReference type="FunFam" id="3.10.390.10:FF:000004">
    <property type="entry name" value="Deformed epidermal autoregulatory factor 1"/>
    <property type="match status" value="1"/>
</dbReference>
<name>A0A8J1XJ76_OWEFU</name>
<feature type="region of interest" description="Disordered" evidence="6">
    <location>
        <begin position="480"/>
        <end position="502"/>
    </location>
</feature>
<organism evidence="7 8">
    <name type="scientific">Owenia fusiformis</name>
    <name type="common">Polychaete worm</name>
    <dbReference type="NCBI Taxonomy" id="6347"/>
    <lineage>
        <taxon>Eukaryota</taxon>
        <taxon>Metazoa</taxon>
        <taxon>Spiralia</taxon>
        <taxon>Lophotrochozoa</taxon>
        <taxon>Annelida</taxon>
        <taxon>Polychaeta</taxon>
        <taxon>Sedentaria</taxon>
        <taxon>Canalipalpata</taxon>
        <taxon>Sabellida</taxon>
        <taxon>Oweniida</taxon>
        <taxon>Oweniidae</taxon>
        <taxon>Owenia</taxon>
    </lineage>
</organism>
<dbReference type="PROSITE" id="PS50864">
    <property type="entry name" value="SAND"/>
    <property type="match status" value="1"/>
</dbReference>
<dbReference type="Gene3D" id="3.10.390.10">
    <property type="entry name" value="SAND domain-like"/>
    <property type="match status" value="1"/>
</dbReference>
<evidence type="ECO:0000256" key="5">
    <source>
        <dbReference type="SAM" id="Coils"/>
    </source>
</evidence>
<sequence>MDDNDDIGSNGRPEVSGISAVNISDPLPNGDDSAFVDENEEQTTVNENSVQHVTVDVSQADLVANNVPVYVATSQGILSAEQLKTTHIVIHDQSMTVSNGPPNSSLVQSPLNSPGLPPPTPATPLSREKGFKYQWDDSAFLATLPIRCKNTSGELHKDKFGSGGRGKCIKTDNDPNWYTPTEFESVCGRGSSKDWKRSIRYGGRILQCLIEDGILQPHATSCTCAACCDDITVTGPVRLFQPYKRRKRESSSTSGLGTPIKKARQPKIPSPLVKDATSVMAVKLPTNQGNQQQAHPIQIASSETGEILQILATDSSGNILATAGGEYQDTQVVVTAGGSSTATSPAKTNGITIQTNTSNISVSPDVAEQKHWWQLEEMANNLISMAQQLKTQIEDAKQQSMELRETSINQLKAQFEREKQEAISAMRIEGQMNLSRTVIEERTQKEIALQNAFAQARAEMNESVSDVADKVTYSVTWAPPTSHRDIGTIIDGEDSDQEKEKE</sequence>
<accession>A0A8J1XJ76</accession>
<keyword evidence="5" id="KW-0175">Coiled coil</keyword>
<dbReference type="PANTHER" id="PTHR10237:SF1">
    <property type="entry name" value="DEFORMED EPIDERMAL AUTOREGULATORY FACTOR 1 HOMOLOG"/>
    <property type="match status" value="1"/>
</dbReference>
<dbReference type="InterPro" id="IPR024119">
    <property type="entry name" value="TF_DEAF-1"/>
</dbReference>
<reference evidence="7" key="1">
    <citation type="submission" date="2022-03" db="EMBL/GenBank/DDBJ databases">
        <authorList>
            <person name="Martin C."/>
        </authorList>
    </citation>
    <scope>NUCLEOTIDE SEQUENCE</scope>
</reference>
<evidence type="ECO:0000256" key="6">
    <source>
        <dbReference type="SAM" id="MobiDB-lite"/>
    </source>
</evidence>
<evidence type="ECO:0000313" key="8">
    <source>
        <dbReference type="Proteomes" id="UP000749559"/>
    </source>
</evidence>
<keyword evidence="3" id="KW-0804">Transcription</keyword>
<comment type="caution">
    <text evidence="7">The sequence shown here is derived from an EMBL/GenBank/DDBJ whole genome shotgun (WGS) entry which is preliminary data.</text>
</comment>
<dbReference type="SUPFAM" id="SSF63763">
    <property type="entry name" value="SAND domain-like"/>
    <property type="match status" value="1"/>
</dbReference>
<dbReference type="InterPro" id="IPR010919">
    <property type="entry name" value="SAND-like_dom_sf"/>
</dbReference>
<dbReference type="SMART" id="SM00258">
    <property type="entry name" value="SAND"/>
    <property type="match status" value="1"/>
</dbReference>
<evidence type="ECO:0000256" key="4">
    <source>
        <dbReference type="ARBA" id="ARBA00023242"/>
    </source>
</evidence>
<evidence type="ECO:0000256" key="3">
    <source>
        <dbReference type="ARBA" id="ARBA00023163"/>
    </source>
</evidence>
<feature type="coiled-coil region" evidence="5">
    <location>
        <begin position="379"/>
        <end position="421"/>
    </location>
</feature>
<evidence type="ECO:0000313" key="7">
    <source>
        <dbReference type="EMBL" id="CAH1799559.1"/>
    </source>
</evidence>
<keyword evidence="2" id="KW-0805">Transcription regulation</keyword>
<dbReference type="GO" id="GO:0005634">
    <property type="term" value="C:nucleus"/>
    <property type="evidence" value="ECO:0007669"/>
    <property type="project" value="TreeGrafter"/>
</dbReference>
<keyword evidence="4" id="KW-0539">Nucleus</keyword>
<keyword evidence="8" id="KW-1185">Reference proteome</keyword>
<dbReference type="Proteomes" id="UP000749559">
    <property type="component" value="Unassembled WGS sequence"/>
</dbReference>
<evidence type="ECO:0000256" key="2">
    <source>
        <dbReference type="ARBA" id="ARBA00023015"/>
    </source>
</evidence>
<feature type="compositionally biased region" description="Polar residues" evidence="6">
    <location>
        <begin position="95"/>
        <end position="108"/>
    </location>
</feature>
<dbReference type="Pfam" id="PF01342">
    <property type="entry name" value="SAND"/>
    <property type="match status" value="1"/>
</dbReference>
<dbReference type="OrthoDB" id="437457at2759"/>
<feature type="region of interest" description="Disordered" evidence="6">
    <location>
        <begin position="1"/>
        <end position="34"/>
    </location>
</feature>
<keyword evidence="1" id="KW-0597">Phosphoprotein</keyword>